<feature type="transmembrane region" description="Helical" evidence="1">
    <location>
        <begin position="81"/>
        <end position="101"/>
    </location>
</feature>
<evidence type="ECO:0000256" key="1">
    <source>
        <dbReference type="SAM" id="Phobius"/>
    </source>
</evidence>
<organism evidence="2 3">
    <name type="scientific">Jatrophihabitans telluris</name>
    <dbReference type="NCBI Taxonomy" id="2038343"/>
    <lineage>
        <taxon>Bacteria</taxon>
        <taxon>Bacillati</taxon>
        <taxon>Actinomycetota</taxon>
        <taxon>Actinomycetes</taxon>
        <taxon>Jatrophihabitantales</taxon>
        <taxon>Jatrophihabitantaceae</taxon>
        <taxon>Jatrophihabitans</taxon>
    </lineage>
</organism>
<reference evidence="2" key="2">
    <citation type="submission" date="2022-05" db="EMBL/GenBank/DDBJ databases">
        <authorList>
            <person name="Kim J.-S."/>
            <person name="Lee K."/>
            <person name="Suh M."/>
            <person name="Eom M."/>
            <person name="Kim J.-S."/>
            <person name="Kim D.-S."/>
            <person name="Ko S.-H."/>
            <person name="Shin Y."/>
            <person name="Lee J.-S."/>
        </authorList>
    </citation>
    <scope>NUCLEOTIDE SEQUENCE</scope>
    <source>
        <strain evidence="2">N237</strain>
    </source>
</reference>
<reference evidence="2" key="1">
    <citation type="journal article" date="2018" name="Int. J. Syst. Evol. Microbiol.">
        <title>Jatrophihabitans telluris sp. nov., isolated from sediment soil of lava forest wetlands and the emended description of the genus Jatrophihabitans.</title>
        <authorList>
            <person name="Lee K.C."/>
            <person name="Suh M.K."/>
            <person name="Eom M.K."/>
            <person name="Kim K.K."/>
            <person name="Kim J.S."/>
            <person name="Kim D.S."/>
            <person name="Ko S.H."/>
            <person name="Shin Y.K."/>
            <person name="Lee J.S."/>
        </authorList>
    </citation>
    <scope>NUCLEOTIDE SEQUENCE</scope>
    <source>
        <strain evidence="2">N237</strain>
    </source>
</reference>
<name>A0ABY4QXP6_9ACTN</name>
<protein>
    <submittedName>
        <fullName evidence="2">Uncharacterized protein</fullName>
    </submittedName>
</protein>
<accession>A0ABY4QXP6</accession>
<dbReference type="RefSeq" id="WP_249770623.1">
    <property type="nucleotide sequence ID" value="NZ_CP097332.1"/>
</dbReference>
<feature type="transmembrane region" description="Helical" evidence="1">
    <location>
        <begin position="53"/>
        <end position="74"/>
    </location>
</feature>
<sequence>MSSPNTHARDRIYRYVLGVIGVAAIAYGALRILQQARYTHPPKLAEWLVGSLLVHDLVIAPVVLGVGALLARVVPGRPRAYLEGALIAGGLVSAVGVVLIYRQHKYGSTTLALLQQNYKTNLAILLGLVALVTLTAYAIDVLRSKRTKSLPPADQ</sequence>
<feature type="transmembrane region" description="Helical" evidence="1">
    <location>
        <begin position="121"/>
        <end position="139"/>
    </location>
</feature>
<proteinExistence type="predicted"/>
<dbReference type="EMBL" id="CP097332">
    <property type="protein sequence ID" value="UQX87771.1"/>
    <property type="molecule type" value="Genomic_DNA"/>
</dbReference>
<evidence type="ECO:0000313" key="3">
    <source>
        <dbReference type="Proteomes" id="UP001056336"/>
    </source>
</evidence>
<keyword evidence="3" id="KW-1185">Reference proteome</keyword>
<gene>
    <name evidence="2" type="ORF">M6D93_15905</name>
</gene>
<feature type="transmembrane region" description="Helical" evidence="1">
    <location>
        <begin position="12"/>
        <end position="33"/>
    </location>
</feature>
<keyword evidence="1" id="KW-0812">Transmembrane</keyword>
<keyword evidence="1" id="KW-1133">Transmembrane helix</keyword>
<evidence type="ECO:0000313" key="2">
    <source>
        <dbReference type="EMBL" id="UQX87771.1"/>
    </source>
</evidence>
<keyword evidence="1" id="KW-0472">Membrane</keyword>
<dbReference type="Proteomes" id="UP001056336">
    <property type="component" value="Chromosome"/>
</dbReference>